<protein>
    <submittedName>
        <fullName evidence="2">Glycosyl transferase family 1</fullName>
    </submittedName>
</protein>
<evidence type="ECO:0000313" key="3">
    <source>
        <dbReference type="Proteomes" id="UP000029738"/>
    </source>
</evidence>
<dbReference type="RefSeq" id="WP_038079072.1">
    <property type="nucleotide sequence ID" value="NZ_JHEG04000001.1"/>
</dbReference>
<dbReference type="InterPro" id="IPR002213">
    <property type="entry name" value="UDP_glucos_trans"/>
</dbReference>
<dbReference type="OrthoDB" id="9805366at2"/>
<dbReference type="AlphaFoldDB" id="A0A0C1R6X7"/>
<dbReference type="CDD" id="cd03784">
    <property type="entry name" value="GT1_Gtf-like"/>
    <property type="match status" value="1"/>
</dbReference>
<sequence length="429" mass="47531">MSHFGVICPPFAGHLNPLAALGRELQLRGHCVTFLQLPDTELKVRSEGLNFYPIGHSTYQPGELAETLAQLGKLSGIEALRFSVDFCQRITSIICQYAPTAIEAMGIDALLVDQLEPAGEAVAEFLGIPFISVCCAQAIHRRSDVPPFFTPWNYQNAWWARLRNQATYQILDRSSQPILQVLNEYRQKWKLQVNRKLYASRATLAQISQQPAAFDFPCKDLPKYFHYISPFRNQSPHQVSFPFEKLTGQPLIYASLGSMQNTKQDIFECIATACQELDVQLAIAFGSKINKQTVQKLPGSPIVVEYAPQLEVLAKASLTITHGGLNTVLDSLSHGVPLVAIPITYEQPGNAARIKWTGTGEVVSLSCLSSLRLRQTIQRVLTEGFYIDNALKLKESIRKAGGVKRAADIVEQAIQLPSPEMPQVLQTVG</sequence>
<keyword evidence="3" id="KW-1185">Reference proteome</keyword>
<dbReference type="EMBL" id="JHEG02000019">
    <property type="protein sequence ID" value="KIE13379.1"/>
    <property type="molecule type" value="Genomic_DNA"/>
</dbReference>
<dbReference type="SUPFAM" id="SSF53756">
    <property type="entry name" value="UDP-Glycosyltransferase/glycogen phosphorylase"/>
    <property type="match status" value="1"/>
</dbReference>
<dbReference type="Proteomes" id="UP000029738">
    <property type="component" value="Unassembled WGS sequence"/>
</dbReference>
<accession>A0A0C1R6X7</accession>
<dbReference type="EMBL" id="JHEG04000001">
    <property type="protein sequence ID" value="KAF3887617.1"/>
    <property type="molecule type" value="Genomic_DNA"/>
</dbReference>
<dbReference type="GO" id="GO:0017000">
    <property type="term" value="P:antibiotic biosynthetic process"/>
    <property type="evidence" value="ECO:0007669"/>
    <property type="project" value="UniProtKB-ARBA"/>
</dbReference>
<dbReference type="STRING" id="1479485.DA73_0208565"/>
<reference evidence="2" key="1">
    <citation type="journal article" date="2015" name="Genome Announc.">
        <title>Draft Genome Sequence of Tolypothrix boutellei Strain VB521301.</title>
        <authorList>
            <person name="Chandrababunaidu M.M."/>
            <person name="Singh D."/>
            <person name="Sen D."/>
            <person name="Bhan S."/>
            <person name="Das S."/>
            <person name="Gupta A."/>
            <person name="Adhikary S.P."/>
            <person name="Tripathy S."/>
        </authorList>
    </citation>
    <scope>NUCLEOTIDE SEQUENCE</scope>
    <source>
        <strain evidence="2">VB521301</strain>
    </source>
</reference>
<comment type="caution">
    <text evidence="2">The sequence shown here is derived from an EMBL/GenBank/DDBJ whole genome shotgun (WGS) entry which is preliminary data.</text>
</comment>
<proteinExistence type="predicted"/>
<dbReference type="Pfam" id="PF00201">
    <property type="entry name" value="UDPGT"/>
    <property type="match status" value="1"/>
</dbReference>
<name>A0A0C1R6X7_9CYAN</name>
<gene>
    <name evidence="2" type="ORF">DA73_0208565</name>
    <name evidence="1" type="ORF">DA73_0400020600</name>
</gene>
<dbReference type="GO" id="GO:0008194">
    <property type="term" value="F:UDP-glycosyltransferase activity"/>
    <property type="evidence" value="ECO:0007669"/>
    <property type="project" value="InterPro"/>
</dbReference>
<reference evidence="1" key="2">
    <citation type="submission" date="2019-11" db="EMBL/GenBank/DDBJ databases">
        <title>Improved Assembly of Tolypothrix boutellei genome.</title>
        <authorList>
            <person name="Sarangi A.N."/>
            <person name="Mukherjee M."/>
            <person name="Ghosh S."/>
            <person name="Singh D."/>
            <person name="Das A."/>
            <person name="Kant S."/>
            <person name="Prusty A."/>
            <person name="Tripathy S."/>
        </authorList>
    </citation>
    <scope>NUCLEOTIDE SEQUENCE</scope>
    <source>
        <strain evidence="1">VB521301</strain>
    </source>
</reference>
<keyword evidence="2" id="KW-0808">Transferase</keyword>
<evidence type="ECO:0000313" key="1">
    <source>
        <dbReference type="EMBL" id="KAF3887617.1"/>
    </source>
</evidence>
<organism evidence="2">
    <name type="scientific">Tolypothrix bouteillei VB521301</name>
    <dbReference type="NCBI Taxonomy" id="1479485"/>
    <lineage>
        <taxon>Bacteria</taxon>
        <taxon>Bacillati</taxon>
        <taxon>Cyanobacteriota</taxon>
        <taxon>Cyanophyceae</taxon>
        <taxon>Nostocales</taxon>
        <taxon>Tolypothrichaceae</taxon>
        <taxon>Tolypothrix</taxon>
    </lineage>
</organism>
<dbReference type="InterPro" id="IPR050426">
    <property type="entry name" value="Glycosyltransferase_28"/>
</dbReference>
<evidence type="ECO:0000313" key="2">
    <source>
        <dbReference type="EMBL" id="KIE13379.1"/>
    </source>
</evidence>
<dbReference type="PANTHER" id="PTHR48050">
    <property type="entry name" value="STEROL 3-BETA-GLUCOSYLTRANSFERASE"/>
    <property type="match status" value="1"/>
</dbReference>
<dbReference type="PANTHER" id="PTHR48050:SF13">
    <property type="entry name" value="STEROL 3-BETA-GLUCOSYLTRANSFERASE UGT80A2"/>
    <property type="match status" value="1"/>
</dbReference>
<dbReference type="Gene3D" id="3.40.50.2000">
    <property type="entry name" value="Glycogen Phosphorylase B"/>
    <property type="match status" value="2"/>
</dbReference>